<dbReference type="InterPro" id="IPR001772">
    <property type="entry name" value="KA1_dom"/>
</dbReference>
<feature type="region of interest" description="Disordered" evidence="9">
    <location>
        <begin position="312"/>
        <end position="342"/>
    </location>
</feature>
<dbReference type="GO" id="GO:0004674">
    <property type="term" value="F:protein serine/threonine kinase activity"/>
    <property type="evidence" value="ECO:0007669"/>
    <property type="project" value="UniProtKB-KW"/>
</dbReference>
<evidence type="ECO:0000313" key="11">
    <source>
        <dbReference type="EMBL" id="TKR86630.1"/>
    </source>
</evidence>
<dbReference type="PROSITE" id="PS50032">
    <property type="entry name" value="KA1"/>
    <property type="match status" value="1"/>
</dbReference>
<keyword evidence="6" id="KW-0067">ATP-binding</keyword>
<dbReference type="STRING" id="34508.A0A4U5NTW5"/>
<dbReference type="GO" id="GO:0005524">
    <property type="term" value="F:ATP binding"/>
    <property type="evidence" value="ECO:0007669"/>
    <property type="project" value="UniProtKB-KW"/>
</dbReference>
<evidence type="ECO:0000256" key="2">
    <source>
        <dbReference type="ARBA" id="ARBA00022527"/>
    </source>
</evidence>
<dbReference type="SUPFAM" id="SSF103243">
    <property type="entry name" value="KA1-like"/>
    <property type="match status" value="1"/>
</dbReference>
<feature type="compositionally biased region" description="Polar residues" evidence="9">
    <location>
        <begin position="80"/>
        <end position="92"/>
    </location>
</feature>
<dbReference type="Gene3D" id="3.30.310.80">
    <property type="entry name" value="Kinase associated domain 1, KA1"/>
    <property type="match status" value="1"/>
</dbReference>
<dbReference type="FunFam" id="3.30.310.80:FF:000001">
    <property type="entry name" value="Non-specific serine/threonine protein kinase"/>
    <property type="match status" value="1"/>
</dbReference>
<keyword evidence="12" id="KW-1185">Reference proteome</keyword>
<accession>A0A4U5NTW5</accession>
<dbReference type="CDD" id="cd12196">
    <property type="entry name" value="MARK1-3_C"/>
    <property type="match status" value="1"/>
</dbReference>
<dbReference type="OrthoDB" id="504170at2759"/>
<proteinExistence type="predicted"/>
<evidence type="ECO:0000256" key="3">
    <source>
        <dbReference type="ARBA" id="ARBA00022679"/>
    </source>
</evidence>
<keyword evidence="3" id="KW-0808">Transferase</keyword>
<feature type="compositionally biased region" description="Polar residues" evidence="9">
    <location>
        <begin position="19"/>
        <end position="51"/>
    </location>
</feature>
<protein>
    <recommendedName>
        <fullName evidence="1">non-specific serine/threonine protein kinase</fullName>
        <ecNumber evidence="1">2.7.11.1</ecNumber>
    </recommendedName>
</protein>
<feature type="compositionally biased region" description="Low complexity" evidence="9">
    <location>
        <begin position="323"/>
        <end position="342"/>
    </location>
</feature>
<reference evidence="11 12" key="2">
    <citation type="journal article" date="2019" name="G3 (Bethesda)">
        <title>Hybrid Assembly of the Genome of the Entomopathogenic Nematode Steinernema carpocapsae Identifies the X-Chromosome.</title>
        <authorList>
            <person name="Serra L."/>
            <person name="Macchietto M."/>
            <person name="Macias-Munoz A."/>
            <person name="McGill C.J."/>
            <person name="Rodriguez I.M."/>
            <person name="Rodriguez B."/>
            <person name="Murad R."/>
            <person name="Mortazavi A."/>
        </authorList>
    </citation>
    <scope>NUCLEOTIDE SEQUENCE [LARGE SCALE GENOMIC DNA]</scope>
    <source>
        <strain evidence="11 12">ALL</strain>
    </source>
</reference>
<feature type="compositionally biased region" description="Low complexity" evidence="9">
    <location>
        <begin position="105"/>
        <end position="123"/>
    </location>
</feature>
<feature type="domain" description="KA1" evidence="10">
    <location>
        <begin position="435"/>
        <end position="484"/>
    </location>
</feature>
<comment type="caution">
    <text evidence="11">The sequence shown here is derived from an EMBL/GenBank/DDBJ whole genome shotgun (WGS) entry which is preliminary data.</text>
</comment>
<feature type="region of interest" description="Disordered" evidence="9">
    <location>
        <begin position="362"/>
        <end position="386"/>
    </location>
</feature>
<dbReference type="AlphaFoldDB" id="A0A4U5NTW5"/>
<feature type="compositionally biased region" description="Low complexity" evidence="9">
    <location>
        <begin position="1"/>
        <end position="18"/>
    </location>
</feature>
<sequence>MTKSVTASAVSSAGSNATRSTTCSGSTLPHVSMTPNPLPSATNSTTAFPRNTRNRKTFHGKTENSQGNGDDDDEGGDNAATITHNATGTRESFLSKLSKLTRRGSAATAASSSPSPSPKKYSAVETVMPSDYHHSENNAAPPGATSGTSSSSWRRKSAGTVSAGPPALQILSHVPIVSSFLSSAPTNQGEAFHRKASTGSVKIPRRTLHHSSSLSAALGNQCNSTRMCPYATTESSSSVASGESFVSCDTTASANTCPLPLPSAPSPSASSAASLLSSASFSPSAVAQSGSANVGNSGALLATAARASTTTNAGTGVDGVLLGTNSGTSTPRTSTSGRSGTIGPVAGSAAMAQLQQPAGFVSAPQTPTNGAHGPAQAATAQDDSKPRSLRFTWSMKTTSSLAPDEMMREIRKVLEANGCDYEQRERYLLLCVHGDPNEDSLVQWEMEVCKLPRLSLNGVRFKRISGTSIGFKNIASKIAQELNL</sequence>
<dbReference type="Pfam" id="PF02149">
    <property type="entry name" value="KA1"/>
    <property type="match status" value="1"/>
</dbReference>
<evidence type="ECO:0000256" key="9">
    <source>
        <dbReference type="SAM" id="MobiDB-lite"/>
    </source>
</evidence>
<dbReference type="EC" id="2.7.11.1" evidence="1"/>
<organism evidence="11 12">
    <name type="scientific">Steinernema carpocapsae</name>
    <name type="common">Entomopathogenic nematode</name>
    <dbReference type="NCBI Taxonomy" id="34508"/>
    <lineage>
        <taxon>Eukaryota</taxon>
        <taxon>Metazoa</taxon>
        <taxon>Ecdysozoa</taxon>
        <taxon>Nematoda</taxon>
        <taxon>Chromadorea</taxon>
        <taxon>Rhabditida</taxon>
        <taxon>Tylenchina</taxon>
        <taxon>Panagrolaimomorpha</taxon>
        <taxon>Strongyloidoidea</taxon>
        <taxon>Steinernematidae</taxon>
        <taxon>Steinernema</taxon>
    </lineage>
</organism>
<evidence type="ECO:0000256" key="5">
    <source>
        <dbReference type="ARBA" id="ARBA00022777"/>
    </source>
</evidence>
<comment type="catalytic activity">
    <reaction evidence="8">
        <text>L-seryl-[protein] + ATP = O-phospho-L-seryl-[protein] + ADP + H(+)</text>
        <dbReference type="Rhea" id="RHEA:17989"/>
        <dbReference type="Rhea" id="RHEA-COMP:9863"/>
        <dbReference type="Rhea" id="RHEA-COMP:11604"/>
        <dbReference type="ChEBI" id="CHEBI:15378"/>
        <dbReference type="ChEBI" id="CHEBI:29999"/>
        <dbReference type="ChEBI" id="CHEBI:30616"/>
        <dbReference type="ChEBI" id="CHEBI:83421"/>
        <dbReference type="ChEBI" id="CHEBI:456216"/>
        <dbReference type="EC" id="2.7.11.1"/>
    </reaction>
</comment>
<reference evidence="11 12" key="1">
    <citation type="journal article" date="2015" name="Genome Biol.">
        <title>Comparative genomics of Steinernema reveals deeply conserved gene regulatory networks.</title>
        <authorList>
            <person name="Dillman A.R."/>
            <person name="Macchietto M."/>
            <person name="Porter C.F."/>
            <person name="Rogers A."/>
            <person name="Williams B."/>
            <person name="Antoshechkin I."/>
            <person name="Lee M.M."/>
            <person name="Goodwin Z."/>
            <person name="Lu X."/>
            <person name="Lewis E.E."/>
            <person name="Goodrich-Blair H."/>
            <person name="Stock S.P."/>
            <person name="Adams B.J."/>
            <person name="Sternberg P.W."/>
            <person name="Mortazavi A."/>
        </authorList>
    </citation>
    <scope>NUCLEOTIDE SEQUENCE [LARGE SCALE GENOMIC DNA]</scope>
    <source>
        <strain evidence="11 12">ALL</strain>
    </source>
</reference>
<dbReference type="InterPro" id="IPR028375">
    <property type="entry name" value="KA1/Ssp2_C"/>
</dbReference>
<evidence type="ECO:0000256" key="6">
    <source>
        <dbReference type="ARBA" id="ARBA00022840"/>
    </source>
</evidence>
<keyword evidence="4" id="KW-0547">Nucleotide-binding</keyword>
<evidence type="ECO:0000259" key="10">
    <source>
        <dbReference type="PROSITE" id="PS50032"/>
    </source>
</evidence>
<keyword evidence="2" id="KW-0723">Serine/threonine-protein kinase</keyword>
<evidence type="ECO:0000256" key="1">
    <source>
        <dbReference type="ARBA" id="ARBA00012513"/>
    </source>
</evidence>
<keyword evidence="5" id="KW-0418">Kinase</keyword>
<dbReference type="Proteomes" id="UP000298663">
    <property type="component" value="Unassembled WGS sequence"/>
</dbReference>
<evidence type="ECO:0000256" key="4">
    <source>
        <dbReference type="ARBA" id="ARBA00022741"/>
    </source>
</evidence>
<name>A0A4U5NTW5_STECR</name>
<comment type="catalytic activity">
    <reaction evidence="7">
        <text>L-threonyl-[protein] + ATP = O-phospho-L-threonyl-[protein] + ADP + H(+)</text>
        <dbReference type="Rhea" id="RHEA:46608"/>
        <dbReference type="Rhea" id="RHEA-COMP:11060"/>
        <dbReference type="Rhea" id="RHEA-COMP:11605"/>
        <dbReference type="ChEBI" id="CHEBI:15378"/>
        <dbReference type="ChEBI" id="CHEBI:30013"/>
        <dbReference type="ChEBI" id="CHEBI:30616"/>
        <dbReference type="ChEBI" id="CHEBI:61977"/>
        <dbReference type="ChEBI" id="CHEBI:456216"/>
        <dbReference type="EC" id="2.7.11.1"/>
    </reaction>
</comment>
<feature type="compositionally biased region" description="Low complexity" evidence="9">
    <location>
        <begin position="139"/>
        <end position="152"/>
    </location>
</feature>
<feature type="region of interest" description="Disordered" evidence="9">
    <location>
        <begin position="1"/>
        <end position="164"/>
    </location>
</feature>
<evidence type="ECO:0000256" key="8">
    <source>
        <dbReference type="ARBA" id="ARBA00048679"/>
    </source>
</evidence>
<evidence type="ECO:0000256" key="7">
    <source>
        <dbReference type="ARBA" id="ARBA00047899"/>
    </source>
</evidence>
<dbReference type="EMBL" id="AZBU02000003">
    <property type="protein sequence ID" value="TKR86630.1"/>
    <property type="molecule type" value="Genomic_DNA"/>
</dbReference>
<evidence type="ECO:0000313" key="12">
    <source>
        <dbReference type="Proteomes" id="UP000298663"/>
    </source>
</evidence>
<gene>
    <name evidence="11" type="ORF">L596_011182</name>
</gene>